<comment type="caution">
    <text evidence="2">The sequence shown here is derived from an EMBL/GenBank/DDBJ whole genome shotgun (WGS) entry which is preliminary data.</text>
</comment>
<dbReference type="EMBL" id="JAAMPC010001604">
    <property type="protein sequence ID" value="KAG2239021.1"/>
    <property type="molecule type" value="Genomic_DNA"/>
</dbReference>
<reference evidence="2 3" key="1">
    <citation type="submission" date="2020-02" db="EMBL/GenBank/DDBJ databases">
        <authorList>
            <person name="Ma Q."/>
            <person name="Huang Y."/>
            <person name="Song X."/>
            <person name="Pei D."/>
        </authorList>
    </citation>
    <scope>NUCLEOTIDE SEQUENCE [LARGE SCALE GENOMIC DNA]</scope>
    <source>
        <strain evidence="2">Sxm20200214</strain>
        <tissue evidence="2">Leaf</tissue>
    </source>
</reference>
<evidence type="ECO:0000259" key="1">
    <source>
        <dbReference type="PROSITE" id="PS50843"/>
    </source>
</evidence>
<accession>A0A8X7NTN7</accession>
<dbReference type="PROSITE" id="PS50843">
    <property type="entry name" value="EXPANSIN_CBD"/>
    <property type="match status" value="1"/>
</dbReference>
<dbReference type="OrthoDB" id="5823761at2759"/>
<keyword evidence="3" id="KW-1185">Reference proteome</keyword>
<evidence type="ECO:0000313" key="2">
    <source>
        <dbReference type="EMBL" id="KAG2239021.1"/>
    </source>
</evidence>
<proteinExistence type="predicted"/>
<protein>
    <recommendedName>
        <fullName evidence="1">Expansin-like CBD domain-containing protein</fullName>
    </recommendedName>
</protein>
<name>A0A8X7NTN7_BRACI</name>
<evidence type="ECO:0000313" key="3">
    <source>
        <dbReference type="Proteomes" id="UP000886595"/>
    </source>
</evidence>
<dbReference type="Gene3D" id="2.60.40.760">
    <property type="entry name" value="Expansin, cellulose-binding-like domain"/>
    <property type="match status" value="1"/>
</dbReference>
<dbReference type="SUPFAM" id="SSF49590">
    <property type="entry name" value="PHL pollen allergen"/>
    <property type="match status" value="1"/>
</dbReference>
<sequence>MNNTDICMIQEDYKEWRHTRRVFGAVHVLQNPPRGTLTLRFLVSGSASINWVQSPNTIPVDWTTGATYNSNILHT</sequence>
<dbReference type="InterPro" id="IPR007117">
    <property type="entry name" value="Expansin_CBD"/>
</dbReference>
<gene>
    <name evidence="2" type="ORF">Bca52824_089881</name>
</gene>
<feature type="domain" description="Expansin-like CBD" evidence="1">
    <location>
        <begin position="1"/>
        <end position="70"/>
    </location>
</feature>
<dbReference type="AlphaFoldDB" id="A0A8X7NTN7"/>
<dbReference type="InterPro" id="IPR036749">
    <property type="entry name" value="Expansin_CBD_sf"/>
</dbReference>
<dbReference type="Proteomes" id="UP000886595">
    <property type="component" value="Unassembled WGS sequence"/>
</dbReference>
<organism evidence="2 3">
    <name type="scientific">Brassica carinata</name>
    <name type="common">Ethiopian mustard</name>
    <name type="synonym">Abyssinian cabbage</name>
    <dbReference type="NCBI Taxonomy" id="52824"/>
    <lineage>
        <taxon>Eukaryota</taxon>
        <taxon>Viridiplantae</taxon>
        <taxon>Streptophyta</taxon>
        <taxon>Embryophyta</taxon>
        <taxon>Tracheophyta</taxon>
        <taxon>Spermatophyta</taxon>
        <taxon>Magnoliopsida</taxon>
        <taxon>eudicotyledons</taxon>
        <taxon>Gunneridae</taxon>
        <taxon>Pentapetalae</taxon>
        <taxon>rosids</taxon>
        <taxon>malvids</taxon>
        <taxon>Brassicales</taxon>
        <taxon>Brassicaceae</taxon>
        <taxon>Brassiceae</taxon>
        <taxon>Brassica</taxon>
    </lineage>
</organism>